<comment type="caution">
    <text evidence="3">The sequence shown here is derived from an EMBL/GenBank/DDBJ whole genome shotgun (WGS) entry which is preliminary data.</text>
</comment>
<reference evidence="3" key="1">
    <citation type="submission" date="2022-10" db="EMBL/GenBank/DDBJ databases">
        <authorList>
            <person name="Chen Y."/>
            <person name="Dougan E. K."/>
            <person name="Chan C."/>
            <person name="Rhodes N."/>
            <person name="Thang M."/>
        </authorList>
    </citation>
    <scope>NUCLEOTIDE SEQUENCE</scope>
</reference>
<evidence type="ECO:0000313" key="5">
    <source>
        <dbReference type="Proteomes" id="UP001152797"/>
    </source>
</evidence>
<dbReference type="EMBL" id="CAMXCT030001611">
    <property type="protein sequence ID" value="CAL4778917.1"/>
    <property type="molecule type" value="Genomic_DNA"/>
</dbReference>
<gene>
    <name evidence="3" type="ORF">C1SCF055_LOCUS18502</name>
</gene>
<evidence type="ECO:0000313" key="4">
    <source>
        <dbReference type="EMBL" id="CAL4778917.1"/>
    </source>
</evidence>
<organism evidence="3">
    <name type="scientific">Cladocopium goreaui</name>
    <dbReference type="NCBI Taxonomy" id="2562237"/>
    <lineage>
        <taxon>Eukaryota</taxon>
        <taxon>Sar</taxon>
        <taxon>Alveolata</taxon>
        <taxon>Dinophyceae</taxon>
        <taxon>Suessiales</taxon>
        <taxon>Symbiodiniaceae</taxon>
        <taxon>Cladocopium</taxon>
    </lineage>
</organism>
<evidence type="ECO:0000256" key="1">
    <source>
        <dbReference type="SAM" id="MobiDB-lite"/>
    </source>
</evidence>
<sequence length="711" mass="77647">MAPQVSLELEDIPSIHCSGRDISKELEALLRSFEEKSDWKRRLGALKRLQGLVLGSSEVLRPLLPRCREALLNQVQDLRSALVREACATLQLMACTFRGDFEFFAVPALPVLLKSTSVTILIIAESCNQCATALVRECRTSRLLQVLLDHCRVKNGTQRCRAMQLLLVSLQQYSSSTLERHCSSIEKVLKESLEDSQPGVRTAARHCFWAFQEKFQERAKRFMACLDAAKQRQLRLLASLEAEQTAAPVLLGTSSPVAEPAREAREARSHRLSAWSAELQLPPPALPVPTPGSCSSRSTEEGSAEQDLQTSGGSAEASQGTQELELLVRETRANSAQSAPTAEPDPFAAEETYDSSSDVPSMEPAEALPAARWPSVQQMRALTLERQGELLRSMGSDLGDEETLKRLENFAEMRLPSLKGPVLTDLLQELLRACGMWPRPTRAVASIEQAALRSLRALYVANGDAFRAAAGDLHPLPFNALTALLPELSPAAAATVQAPARPSKPKPASWANEGHRLLVAALKGLTSSNRQAKAASLESLQELMQHPECCEDFAEVLASKLVQCHGQSSGELKRKSLRLLERLLAAILPLRAMEILLPLVTEADLALSLLPLSLRRLPPRQALDHLVLILPALSTALSCDVAETRTSEIGKAAILCLVELYLSVGEEALEVFGKELAPSQLKLVVMYAERQRSPSSNGSPKLSSEHKTKLD</sequence>
<feature type="region of interest" description="Disordered" evidence="1">
    <location>
        <begin position="332"/>
        <end position="372"/>
    </location>
</feature>
<dbReference type="GO" id="GO:0000278">
    <property type="term" value="P:mitotic cell cycle"/>
    <property type="evidence" value="ECO:0007669"/>
    <property type="project" value="UniProtKB-ARBA"/>
</dbReference>
<dbReference type="Pfam" id="PF12348">
    <property type="entry name" value="CLASP_N"/>
    <property type="match status" value="1"/>
</dbReference>
<name>A0A9P1CHB7_9DINO</name>
<feature type="region of interest" description="Disordered" evidence="1">
    <location>
        <begin position="691"/>
        <end position="711"/>
    </location>
</feature>
<keyword evidence="5" id="KW-1185">Reference proteome</keyword>
<dbReference type="GO" id="GO:0000226">
    <property type="term" value="P:microtubule cytoskeleton organization"/>
    <property type="evidence" value="ECO:0007669"/>
    <property type="project" value="UniProtKB-ARBA"/>
</dbReference>
<reference evidence="4 5" key="2">
    <citation type="submission" date="2024-05" db="EMBL/GenBank/DDBJ databases">
        <authorList>
            <person name="Chen Y."/>
            <person name="Shah S."/>
            <person name="Dougan E. K."/>
            <person name="Thang M."/>
            <person name="Chan C."/>
        </authorList>
    </citation>
    <scope>NUCLEOTIDE SEQUENCE [LARGE SCALE GENOMIC DNA]</scope>
</reference>
<evidence type="ECO:0000259" key="2">
    <source>
        <dbReference type="SMART" id="SM01349"/>
    </source>
</evidence>
<dbReference type="Gene3D" id="1.25.10.10">
    <property type="entry name" value="Leucine-rich Repeat Variant"/>
    <property type="match status" value="2"/>
</dbReference>
<feature type="domain" description="TOG" evidence="2">
    <location>
        <begin position="18"/>
        <end position="248"/>
    </location>
</feature>
<dbReference type="EMBL" id="CAMXCT020001611">
    <property type="protein sequence ID" value="CAL1144980.1"/>
    <property type="molecule type" value="Genomic_DNA"/>
</dbReference>
<dbReference type="PANTHER" id="PTHR21567">
    <property type="entry name" value="CLASP"/>
    <property type="match status" value="1"/>
</dbReference>
<dbReference type="PANTHER" id="PTHR21567:SF9">
    <property type="entry name" value="CLIP-ASSOCIATING PROTEIN"/>
    <property type="match status" value="1"/>
</dbReference>
<feature type="region of interest" description="Disordered" evidence="1">
    <location>
        <begin position="251"/>
        <end position="320"/>
    </location>
</feature>
<feature type="compositionally biased region" description="Basic and acidic residues" evidence="1">
    <location>
        <begin position="260"/>
        <end position="269"/>
    </location>
</feature>
<protein>
    <submittedName>
        <fullName evidence="4">CLIP-associating protein 1 (Cytoplasmic linker-associated protein 1)</fullName>
    </submittedName>
</protein>
<dbReference type="OrthoDB" id="444365at2759"/>
<dbReference type="SMART" id="SM01349">
    <property type="entry name" value="TOG"/>
    <property type="match status" value="1"/>
</dbReference>
<accession>A0A9P1CHB7</accession>
<dbReference type="GO" id="GO:0005881">
    <property type="term" value="C:cytoplasmic microtubule"/>
    <property type="evidence" value="ECO:0007669"/>
    <property type="project" value="TreeGrafter"/>
</dbReference>
<dbReference type="InterPro" id="IPR034085">
    <property type="entry name" value="TOG"/>
</dbReference>
<proteinExistence type="predicted"/>
<dbReference type="InterPro" id="IPR016024">
    <property type="entry name" value="ARM-type_fold"/>
</dbReference>
<dbReference type="EMBL" id="CAMXCT010001611">
    <property type="protein sequence ID" value="CAI3991605.1"/>
    <property type="molecule type" value="Genomic_DNA"/>
</dbReference>
<feature type="compositionally biased region" description="Polar residues" evidence="1">
    <location>
        <begin position="306"/>
        <end position="320"/>
    </location>
</feature>
<dbReference type="InterPro" id="IPR011989">
    <property type="entry name" value="ARM-like"/>
</dbReference>
<dbReference type="GO" id="GO:0008017">
    <property type="term" value="F:microtubule binding"/>
    <property type="evidence" value="ECO:0007669"/>
    <property type="project" value="TreeGrafter"/>
</dbReference>
<feature type="compositionally biased region" description="Low complexity" evidence="1">
    <location>
        <begin position="693"/>
        <end position="702"/>
    </location>
</feature>
<dbReference type="Proteomes" id="UP001152797">
    <property type="component" value="Unassembled WGS sequence"/>
</dbReference>
<dbReference type="InterPro" id="IPR024395">
    <property type="entry name" value="CLASP_N_dom"/>
</dbReference>
<dbReference type="GO" id="GO:0005819">
    <property type="term" value="C:spindle"/>
    <property type="evidence" value="ECO:0007669"/>
    <property type="project" value="UniProtKB-ARBA"/>
</dbReference>
<feature type="compositionally biased region" description="Pro residues" evidence="1">
    <location>
        <begin position="281"/>
        <end position="290"/>
    </location>
</feature>
<evidence type="ECO:0000313" key="3">
    <source>
        <dbReference type="EMBL" id="CAI3991605.1"/>
    </source>
</evidence>
<dbReference type="SUPFAM" id="SSF48371">
    <property type="entry name" value="ARM repeat"/>
    <property type="match status" value="2"/>
</dbReference>
<dbReference type="AlphaFoldDB" id="A0A9P1CHB7"/>